<dbReference type="PANTHER" id="PTHR31429">
    <property type="entry name" value="WRKY TRANSCRIPTION FACTOR 36-RELATED"/>
    <property type="match status" value="1"/>
</dbReference>
<keyword evidence="6" id="KW-0539">Nucleus</keyword>
<organism evidence="9 10">
    <name type="scientific">Zingiber officinale</name>
    <name type="common">Ginger</name>
    <name type="synonym">Amomum zingiber</name>
    <dbReference type="NCBI Taxonomy" id="94328"/>
    <lineage>
        <taxon>Eukaryota</taxon>
        <taxon>Viridiplantae</taxon>
        <taxon>Streptophyta</taxon>
        <taxon>Embryophyta</taxon>
        <taxon>Tracheophyta</taxon>
        <taxon>Spermatophyta</taxon>
        <taxon>Magnoliopsida</taxon>
        <taxon>Liliopsida</taxon>
        <taxon>Zingiberales</taxon>
        <taxon>Zingiberaceae</taxon>
        <taxon>Zingiber</taxon>
    </lineage>
</organism>
<dbReference type="InterPro" id="IPR044810">
    <property type="entry name" value="WRKY_plant"/>
</dbReference>
<dbReference type="GO" id="GO:0043565">
    <property type="term" value="F:sequence-specific DNA binding"/>
    <property type="evidence" value="ECO:0007669"/>
    <property type="project" value="InterPro"/>
</dbReference>
<protein>
    <recommendedName>
        <fullName evidence="8">WRKY domain-containing protein</fullName>
    </recommendedName>
</protein>
<gene>
    <name evidence="9" type="ORF">ZIOFF_033603</name>
</gene>
<comment type="caution">
    <text evidence="9">The sequence shown here is derived from an EMBL/GenBank/DDBJ whole genome shotgun (WGS) entry which is preliminary data.</text>
</comment>
<dbReference type="Proteomes" id="UP000734854">
    <property type="component" value="Unassembled WGS sequence"/>
</dbReference>
<comment type="similarity">
    <text evidence="2">Belongs to the WRKY group II-a family.</text>
</comment>
<evidence type="ECO:0000313" key="10">
    <source>
        <dbReference type="Proteomes" id="UP000734854"/>
    </source>
</evidence>
<evidence type="ECO:0000256" key="2">
    <source>
        <dbReference type="ARBA" id="ARBA00008189"/>
    </source>
</evidence>
<dbReference type="InterPro" id="IPR003657">
    <property type="entry name" value="WRKY_dom"/>
</dbReference>
<reference evidence="9 10" key="1">
    <citation type="submission" date="2020-08" db="EMBL/GenBank/DDBJ databases">
        <title>Plant Genome Project.</title>
        <authorList>
            <person name="Zhang R.-G."/>
        </authorList>
    </citation>
    <scope>NUCLEOTIDE SEQUENCE [LARGE SCALE GENOMIC DNA]</scope>
    <source>
        <tissue evidence="9">Rhizome</tissue>
    </source>
</reference>
<feature type="region of interest" description="Disordered" evidence="7">
    <location>
        <begin position="202"/>
        <end position="233"/>
    </location>
</feature>
<dbReference type="GO" id="GO:0051707">
    <property type="term" value="P:response to other organism"/>
    <property type="evidence" value="ECO:0007669"/>
    <property type="project" value="UniProtKB-ARBA"/>
</dbReference>
<feature type="compositionally biased region" description="Basic and acidic residues" evidence="7">
    <location>
        <begin position="202"/>
        <end position="214"/>
    </location>
</feature>
<keyword evidence="4" id="KW-0238">DNA-binding</keyword>
<feature type="domain" description="WRKY" evidence="8">
    <location>
        <begin position="143"/>
        <end position="209"/>
    </location>
</feature>
<comment type="subcellular location">
    <subcellularLocation>
        <location evidence="1">Nucleus</location>
    </subcellularLocation>
</comment>
<evidence type="ECO:0000256" key="4">
    <source>
        <dbReference type="ARBA" id="ARBA00023125"/>
    </source>
</evidence>
<dbReference type="EMBL" id="JACMSC010000009">
    <property type="protein sequence ID" value="KAG6508230.1"/>
    <property type="molecule type" value="Genomic_DNA"/>
</dbReference>
<sequence>MDFDTASQMPLGLRLSLESNEAPREPQVDSFVRESFPRRDAMEVKLHEISEENRRLAEMVTDLLLNHRGSFDFSSNTNPRENEQAVLWKGKRIVFCKDPSSETFNELSGQFKSNPSDENPCKRLRVDTMAKSSRICVRSNPTDSSMVVKDGYHWRKYGQKVTRDNPFPRAYFRCSFAPSCPVKKRVQPSAEDRSILVATYEGEHNHQPPSRDDELCSSPSTQPSPTGSKSSATQTIDLNASQQDMEADKIDLVLREMLELPNLQRLLAEQTAASLAKDPDFTAAIALAISEKMFQQPPT</sequence>
<proteinExistence type="inferred from homology"/>
<evidence type="ECO:0000256" key="3">
    <source>
        <dbReference type="ARBA" id="ARBA00023015"/>
    </source>
</evidence>
<dbReference type="PANTHER" id="PTHR31429:SF3">
    <property type="entry name" value="WRKY TRANSCRIPTION FACTOR 40-RELATED"/>
    <property type="match status" value="1"/>
</dbReference>
<name>A0A8J5GQX1_ZINOF</name>
<dbReference type="GO" id="GO:0005634">
    <property type="term" value="C:nucleus"/>
    <property type="evidence" value="ECO:0007669"/>
    <property type="project" value="UniProtKB-SubCell"/>
</dbReference>
<dbReference type="GO" id="GO:0003700">
    <property type="term" value="F:DNA-binding transcription factor activity"/>
    <property type="evidence" value="ECO:0007669"/>
    <property type="project" value="InterPro"/>
</dbReference>
<keyword evidence="3" id="KW-0805">Transcription regulation</keyword>
<keyword evidence="10" id="KW-1185">Reference proteome</keyword>
<evidence type="ECO:0000256" key="7">
    <source>
        <dbReference type="SAM" id="MobiDB-lite"/>
    </source>
</evidence>
<dbReference type="FunFam" id="2.20.25.80:FF:000008">
    <property type="entry name" value="WRKY transcription factor 40"/>
    <property type="match status" value="1"/>
</dbReference>
<dbReference type="Pfam" id="PF03106">
    <property type="entry name" value="WRKY"/>
    <property type="match status" value="1"/>
</dbReference>
<evidence type="ECO:0000313" key="9">
    <source>
        <dbReference type="EMBL" id="KAG6508230.1"/>
    </source>
</evidence>
<evidence type="ECO:0000259" key="8">
    <source>
        <dbReference type="PROSITE" id="PS50811"/>
    </source>
</evidence>
<dbReference type="SMART" id="SM00774">
    <property type="entry name" value="WRKY"/>
    <property type="match status" value="1"/>
</dbReference>
<accession>A0A8J5GQX1</accession>
<feature type="region of interest" description="Disordered" evidence="7">
    <location>
        <begin position="1"/>
        <end position="26"/>
    </location>
</feature>
<keyword evidence="5" id="KW-0804">Transcription</keyword>
<feature type="compositionally biased region" description="Low complexity" evidence="7">
    <location>
        <begin position="217"/>
        <end position="231"/>
    </location>
</feature>
<dbReference type="OrthoDB" id="1879341at2759"/>
<evidence type="ECO:0000256" key="1">
    <source>
        <dbReference type="ARBA" id="ARBA00004123"/>
    </source>
</evidence>
<dbReference type="AlphaFoldDB" id="A0A8J5GQX1"/>
<evidence type="ECO:0000256" key="5">
    <source>
        <dbReference type="ARBA" id="ARBA00023163"/>
    </source>
</evidence>
<evidence type="ECO:0000256" key="6">
    <source>
        <dbReference type="ARBA" id="ARBA00023242"/>
    </source>
</evidence>
<dbReference type="PROSITE" id="PS50811">
    <property type="entry name" value="WRKY"/>
    <property type="match status" value="1"/>
</dbReference>